<feature type="compositionally biased region" description="Basic and acidic residues" evidence="1">
    <location>
        <begin position="281"/>
        <end position="301"/>
    </location>
</feature>
<evidence type="ECO:0000256" key="1">
    <source>
        <dbReference type="SAM" id="MobiDB-lite"/>
    </source>
</evidence>
<feature type="compositionally biased region" description="Basic and acidic residues" evidence="1">
    <location>
        <begin position="53"/>
        <end position="69"/>
    </location>
</feature>
<dbReference type="PANTHER" id="PTHR37327:SF1">
    <property type="entry name" value="MICROTUBULE INTERACTING AND TRANSPORT DOMAIN-CONTAINING PROTEIN"/>
    <property type="match status" value="1"/>
</dbReference>
<accession>A0A5M9JSG2</accession>
<feature type="compositionally biased region" description="Polar residues" evidence="1">
    <location>
        <begin position="93"/>
        <end position="126"/>
    </location>
</feature>
<dbReference type="EMBL" id="VICG01000005">
    <property type="protein sequence ID" value="KAA8571637.1"/>
    <property type="molecule type" value="Genomic_DNA"/>
</dbReference>
<feature type="region of interest" description="Disordered" evidence="1">
    <location>
        <begin position="281"/>
        <end position="311"/>
    </location>
</feature>
<gene>
    <name evidence="2" type="ORF">EYC84_001631</name>
</gene>
<dbReference type="SUPFAM" id="SSF116846">
    <property type="entry name" value="MIT domain"/>
    <property type="match status" value="1"/>
</dbReference>
<dbReference type="PANTHER" id="PTHR37327">
    <property type="entry name" value="CHROMOSOME 1, WHOLE GENOME SHOTGUN SEQUENCE"/>
    <property type="match status" value="1"/>
</dbReference>
<feature type="region of interest" description="Disordered" evidence="1">
    <location>
        <begin position="49"/>
        <end position="216"/>
    </location>
</feature>
<keyword evidence="3" id="KW-1185">Reference proteome</keyword>
<organism evidence="2 3">
    <name type="scientific">Monilinia fructicola</name>
    <name type="common">Brown rot fungus</name>
    <name type="synonym">Ciboria fructicola</name>
    <dbReference type="NCBI Taxonomy" id="38448"/>
    <lineage>
        <taxon>Eukaryota</taxon>
        <taxon>Fungi</taxon>
        <taxon>Dikarya</taxon>
        <taxon>Ascomycota</taxon>
        <taxon>Pezizomycotina</taxon>
        <taxon>Leotiomycetes</taxon>
        <taxon>Helotiales</taxon>
        <taxon>Sclerotiniaceae</taxon>
        <taxon>Monilinia</taxon>
    </lineage>
</organism>
<name>A0A5M9JSG2_MONFR</name>
<feature type="compositionally biased region" description="Polar residues" evidence="1">
    <location>
        <begin position="161"/>
        <end position="170"/>
    </location>
</feature>
<evidence type="ECO:0000313" key="3">
    <source>
        <dbReference type="Proteomes" id="UP000322873"/>
    </source>
</evidence>
<dbReference type="AlphaFoldDB" id="A0A5M9JSG2"/>
<dbReference type="Proteomes" id="UP000322873">
    <property type="component" value="Unassembled WGS sequence"/>
</dbReference>
<comment type="caution">
    <text evidence="2">The sequence shown here is derived from an EMBL/GenBank/DDBJ whole genome shotgun (WGS) entry which is preliminary data.</text>
</comment>
<evidence type="ECO:0008006" key="4">
    <source>
        <dbReference type="Google" id="ProtNLM"/>
    </source>
</evidence>
<feature type="compositionally biased region" description="Acidic residues" evidence="1">
    <location>
        <begin position="74"/>
        <end position="90"/>
    </location>
</feature>
<sequence>MKGAMQAYSEACSLLQQVMARSSGDEDRRKLEAIRNTYTSRINELAKITPESSDEKALPARPEDTDFRSGEFPMSDEEELEEDDDEDELATIETATMTRIVNEPSYSNETQNDRSYNQSQGRNIETSLAVPMDSQYMPPPLSPRRPSSPMTHGSTHRRQISSESPKSKSNLAAPEPPKGHARVPSNESMSWLDTIDESGGSAASSVHSRSSSLNVRRKYIRASSGATEAEFDAALDAAVEAAYDDGFEPVDPDPRSYGYSDDEDDRIVASVRRKVELAKERVRQNEREAAIEDAHERERKRLFPSNARATY</sequence>
<protein>
    <recommendedName>
        <fullName evidence="4">MIT domain-containing protein</fullName>
    </recommendedName>
</protein>
<proteinExistence type="predicted"/>
<reference evidence="2 3" key="1">
    <citation type="submission" date="2019-06" db="EMBL/GenBank/DDBJ databases">
        <title>Genome Sequence of the Brown Rot Fungal Pathogen Monilinia fructicola.</title>
        <authorList>
            <person name="De Miccolis Angelini R.M."/>
            <person name="Landi L."/>
            <person name="Abate D."/>
            <person name="Pollastro S."/>
            <person name="Romanazzi G."/>
            <person name="Faretra F."/>
        </authorList>
    </citation>
    <scope>NUCLEOTIDE SEQUENCE [LARGE SCALE GENOMIC DNA]</scope>
    <source>
        <strain evidence="2 3">Mfrc123</strain>
    </source>
</reference>
<dbReference type="InterPro" id="IPR036181">
    <property type="entry name" value="MIT_dom_sf"/>
</dbReference>
<evidence type="ECO:0000313" key="2">
    <source>
        <dbReference type="EMBL" id="KAA8571637.1"/>
    </source>
</evidence>
<feature type="compositionally biased region" description="Low complexity" evidence="1">
    <location>
        <begin position="198"/>
        <end position="212"/>
    </location>
</feature>
<dbReference type="VEuPathDB" id="FungiDB:MFRU_016g01290"/>